<dbReference type="RefSeq" id="WP_173679881.1">
    <property type="nucleotide sequence ID" value="NZ_JAAZWO010000013.1"/>
</dbReference>
<feature type="transmembrane region" description="Helical" evidence="1">
    <location>
        <begin position="84"/>
        <end position="109"/>
    </location>
</feature>
<dbReference type="Proteomes" id="UP000563151">
    <property type="component" value="Unassembled WGS sequence"/>
</dbReference>
<keyword evidence="1" id="KW-0812">Transmembrane</keyword>
<dbReference type="EMBL" id="JAAZWO010000013">
    <property type="protein sequence ID" value="MBC2398390.1"/>
    <property type="molecule type" value="Genomic_DNA"/>
</dbReference>
<proteinExistence type="predicted"/>
<evidence type="ECO:0000256" key="1">
    <source>
        <dbReference type="SAM" id="Phobius"/>
    </source>
</evidence>
<evidence type="ECO:0000313" key="3">
    <source>
        <dbReference type="Proteomes" id="UP000563151"/>
    </source>
</evidence>
<reference evidence="2 3" key="1">
    <citation type="submission" date="2020-04" db="EMBL/GenBank/DDBJ databases">
        <title>Genomic insights into acetone-butanol-ethanol (ABE) fermentation by sequencing solventogenic clostridia strains.</title>
        <authorList>
            <person name="Brown S."/>
        </authorList>
    </citation>
    <scope>NUCLEOTIDE SEQUENCE [LARGE SCALE GENOMIC DNA]</scope>
    <source>
        <strain evidence="2 3">DJ011</strain>
    </source>
</reference>
<evidence type="ECO:0000313" key="2">
    <source>
        <dbReference type="EMBL" id="MBC2398390.1"/>
    </source>
</evidence>
<feature type="transmembrane region" description="Helical" evidence="1">
    <location>
        <begin position="20"/>
        <end position="38"/>
    </location>
</feature>
<dbReference type="AlphaFoldDB" id="A0A923ED44"/>
<feature type="transmembrane region" description="Helical" evidence="1">
    <location>
        <begin position="44"/>
        <end position="63"/>
    </location>
</feature>
<keyword evidence="3" id="KW-1185">Reference proteome</keyword>
<evidence type="ECO:0008006" key="4">
    <source>
        <dbReference type="Google" id="ProtNLM"/>
    </source>
</evidence>
<name>A0A923ED44_CLOTT</name>
<keyword evidence="1" id="KW-0472">Membrane</keyword>
<feature type="transmembrane region" description="Helical" evidence="1">
    <location>
        <begin position="115"/>
        <end position="143"/>
    </location>
</feature>
<sequence length="220" mass="25342">MNSLSGTLKKSAHDIYENIVEILVISLMVSIPILPAFFMIIPIGIIYLILLAMPCFVAGFYALTKRMDRKVFNYKLFFIGLKKYYIKGFLYGVLMVLFFTILVSSWWYYIKTKTILSFTIAMFQSYFFVMISMSQMYTISILIRENLSLGQCINKSIKLFLDNPIYTIGTLIQIIDLSILLILTVVSVPMLFPGVVSIFLINIYDNLLLKYKTKSKEVLS</sequence>
<protein>
    <recommendedName>
        <fullName evidence="4">DUF624 domain-containing protein</fullName>
    </recommendedName>
</protein>
<accession>A0A923ED44</accession>
<organism evidence="2 3">
    <name type="scientific">Clostridium tetanomorphum</name>
    <dbReference type="NCBI Taxonomy" id="1553"/>
    <lineage>
        <taxon>Bacteria</taxon>
        <taxon>Bacillati</taxon>
        <taxon>Bacillota</taxon>
        <taxon>Clostridia</taxon>
        <taxon>Eubacteriales</taxon>
        <taxon>Clostridiaceae</taxon>
        <taxon>Clostridium</taxon>
    </lineage>
</organism>
<comment type="caution">
    <text evidence="2">The sequence shown here is derived from an EMBL/GenBank/DDBJ whole genome shotgun (WGS) entry which is preliminary data.</text>
</comment>
<keyword evidence="1" id="KW-1133">Transmembrane helix</keyword>
<gene>
    <name evidence="2" type="ORF">HGG79_11505</name>
</gene>